<feature type="compositionally biased region" description="Acidic residues" evidence="1">
    <location>
        <begin position="94"/>
        <end position="106"/>
    </location>
</feature>
<sequence length="106" mass="11203">MTDGHSGANDDDTTDADEEFDELAEPVDTIMPVGNGSNETAAADDEQDEGADPSTEQDELDELDESDELNELDELAPPVSEIMPVGSREKAADESEPSDTDGGTDD</sequence>
<organism evidence="2 3">
    <name type="scientific">Natranaeroarchaeum sulfidigenes</name>
    <dbReference type="NCBI Taxonomy" id="2784880"/>
    <lineage>
        <taxon>Archaea</taxon>
        <taxon>Methanobacteriati</taxon>
        <taxon>Methanobacteriota</taxon>
        <taxon>Stenosarchaea group</taxon>
        <taxon>Halobacteria</taxon>
        <taxon>Halobacteriales</taxon>
        <taxon>Natronoarchaeaceae</taxon>
        <taxon>Natranaeroarchaeum</taxon>
    </lineage>
</organism>
<dbReference type="AlphaFoldDB" id="A0A897MUT4"/>
<gene>
    <name evidence="2" type="ORF">AArcS_1592</name>
</gene>
<protein>
    <submittedName>
        <fullName evidence="2">Uncharacterized protein</fullName>
    </submittedName>
</protein>
<feature type="compositionally biased region" description="Acidic residues" evidence="1">
    <location>
        <begin position="42"/>
        <end position="74"/>
    </location>
</feature>
<accession>A0A897MUT4</accession>
<evidence type="ECO:0000313" key="3">
    <source>
        <dbReference type="Proteomes" id="UP000663586"/>
    </source>
</evidence>
<reference evidence="2" key="1">
    <citation type="submission" date="2020-11" db="EMBL/GenBank/DDBJ databases">
        <title>Carbohydrate-dependent, anaerobic sulfur respiration: A novel catabolism in halophilic archaea.</title>
        <authorList>
            <person name="Sorokin D.Y."/>
            <person name="Messina E."/>
            <person name="Smedile F."/>
            <person name="La Cono V."/>
            <person name="Hallsworth J.E."/>
            <person name="Yakimov M.M."/>
        </authorList>
    </citation>
    <scope>NUCLEOTIDE SEQUENCE</scope>
    <source>
        <strain evidence="2">AArc-S</strain>
    </source>
</reference>
<evidence type="ECO:0000256" key="1">
    <source>
        <dbReference type="SAM" id="MobiDB-lite"/>
    </source>
</evidence>
<proteinExistence type="predicted"/>
<dbReference type="EMBL" id="CP064786">
    <property type="protein sequence ID" value="QSG02803.1"/>
    <property type="molecule type" value="Genomic_DNA"/>
</dbReference>
<dbReference type="Proteomes" id="UP000663586">
    <property type="component" value="Chromosome"/>
</dbReference>
<name>A0A897MUT4_9EURY</name>
<feature type="compositionally biased region" description="Acidic residues" evidence="1">
    <location>
        <begin position="9"/>
        <end position="25"/>
    </location>
</feature>
<dbReference type="RefSeq" id="WP_238479943.1">
    <property type="nucleotide sequence ID" value="NZ_CP064786.1"/>
</dbReference>
<feature type="region of interest" description="Disordered" evidence="1">
    <location>
        <begin position="1"/>
        <end position="106"/>
    </location>
</feature>
<dbReference type="GeneID" id="70684975"/>
<evidence type="ECO:0000313" key="2">
    <source>
        <dbReference type="EMBL" id="QSG02803.1"/>
    </source>
</evidence>
<keyword evidence="3" id="KW-1185">Reference proteome</keyword>
<dbReference type="KEGG" id="hara:AArcS_1592"/>